<dbReference type="EMBL" id="CAMPGE010001717">
    <property type="protein sequence ID" value="CAI2360517.1"/>
    <property type="molecule type" value="Genomic_DNA"/>
</dbReference>
<gene>
    <name evidence="2" type="ORF">ECRASSUSDP1_LOCUS1821</name>
</gene>
<feature type="region of interest" description="Disordered" evidence="1">
    <location>
        <begin position="170"/>
        <end position="199"/>
    </location>
</feature>
<dbReference type="Proteomes" id="UP001295684">
    <property type="component" value="Unassembled WGS sequence"/>
</dbReference>
<name>A0AAD1U4U1_EUPCR</name>
<feature type="region of interest" description="Disordered" evidence="1">
    <location>
        <begin position="445"/>
        <end position="488"/>
    </location>
</feature>
<organism evidence="2 3">
    <name type="scientific">Euplotes crassus</name>
    <dbReference type="NCBI Taxonomy" id="5936"/>
    <lineage>
        <taxon>Eukaryota</taxon>
        <taxon>Sar</taxon>
        <taxon>Alveolata</taxon>
        <taxon>Ciliophora</taxon>
        <taxon>Intramacronucleata</taxon>
        <taxon>Spirotrichea</taxon>
        <taxon>Hypotrichia</taxon>
        <taxon>Euplotida</taxon>
        <taxon>Euplotidae</taxon>
        <taxon>Moneuplotes</taxon>
    </lineage>
</organism>
<accession>A0AAD1U4U1</accession>
<keyword evidence="3" id="KW-1185">Reference proteome</keyword>
<sequence>MSTENIHNNCYKAIKIRNLWKRKNTKEWVDSRKAIFKNCQNRTFEMKKKDDIISKEMINATLFRAGIPSTSEMSRLKKIQIKKFRKEQEKKSQSQGNERSKTVNVRRVSQLQAEAQVKANKLGNLNTTDSTNSQPGVADIKNVLLKKIMKSFTLKNKKSTDLSLQKIKRHQTFNAQNKSDKKSSPNNSKPRKMTSDKSKEKLPVMEYVQDLLHSQFEIICGTKLTKHNRKYLKFEKSHLEEHISKIINDFPILNKTIPEVTFKHFGMIESQVISLGNSPKISLEEFKDLFYYFCDPQKALKATFDCMLCDLVKCKDGSIFNEYAGRNKGKNLVGVMTVGTIYKFFESNINIQHDIQAITRVFERKKKIISKYKEADLEYTLNKYKRPQTVLPQGVRIHERNKEEEKYSLGGSPNGKKLRSRHRKLRKMDSDVSCVYNNFTNTGINIQTPDHKNKSRTFKGRRRSRISNISNPSSVKNNPNKLRKHDSTFGNLSLKRAPSSIKEIELLKKNSSSKSKNVIELRKSSKRGALNPKASKSPLPKFEIQDVKNEYIVLNTNVRMKHKHDIYECFIKFQEYSNINFRNRGYPDLLLLLIYLIFGERLFHHYVATVLGFGSKYPYIDALDGFKVKY</sequence>
<protein>
    <submittedName>
        <fullName evidence="2">Uncharacterized protein</fullName>
    </submittedName>
</protein>
<reference evidence="2" key="1">
    <citation type="submission" date="2023-07" db="EMBL/GenBank/DDBJ databases">
        <authorList>
            <consortium name="AG Swart"/>
            <person name="Singh M."/>
            <person name="Singh A."/>
            <person name="Seah K."/>
            <person name="Emmerich C."/>
        </authorList>
    </citation>
    <scope>NUCLEOTIDE SEQUENCE</scope>
    <source>
        <strain evidence="2">DP1</strain>
    </source>
</reference>
<feature type="region of interest" description="Disordered" evidence="1">
    <location>
        <begin position="85"/>
        <end position="105"/>
    </location>
</feature>
<feature type="compositionally biased region" description="Low complexity" evidence="1">
    <location>
        <begin position="466"/>
        <end position="480"/>
    </location>
</feature>
<feature type="compositionally biased region" description="Basic residues" evidence="1">
    <location>
        <begin position="453"/>
        <end position="465"/>
    </location>
</feature>
<evidence type="ECO:0000313" key="3">
    <source>
        <dbReference type="Proteomes" id="UP001295684"/>
    </source>
</evidence>
<comment type="caution">
    <text evidence="2">The sequence shown here is derived from an EMBL/GenBank/DDBJ whole genome shotgun (WGS) entry which is preliminary data.</text>
</comment>
<evidence type="ECO:0000313" key="2">
    <source>
        <dbReference type="EMBL" id="CAI2360517.1"/>
    </source>
</evidence>
<dbReference type="AlphaFoldDB" id="A0AAD1U4U1"/>
<proteinExistence type="predicted"/>
<evidence type="ECO:0000256" key="1">
    <source>
        <dbReference type="SAM" id="MobiDB-lite"/>
    </source>
</evidence>